<evidence type="ECO:0000313" key="10">
    <source>
        <dbReference type="EMBL" id="KAK2069662.1"/>
    </source>
</evidence>
<evidence type="ECO:0000259" key="8">
    <source>
        <dbReference type="Pfam" id="PF00575"/>
    </source>
</evidence>
<evidence type="ECO:0000256" key="4">
    <source>
        <dbReference type="ARBA" id="ARBA00023163"/>
    </source>
</evidence>
<keyword evidence="11" id="KW-1185">Reference proteome</keyword>
<dbReference type="PANTHER" id="PTHR12709:SF4">
    <property type="entry name" value="DNA-DIRECTED RNA POLYMERASE II SUBUNIT RPB7"/>
    <property type="match status" value="1"/>
</dbReference>
<comment type="caution">
    <text evidence="10">The sequence shown here is derived from an EMBL/GenBank/DDBJ whole genome shotgun (WGS) entry which is preliminary data.</text>
</comment>
<dbReference type="GO" id="GO:0006367">
    <property type="term" value="P:transcription initiation at RNA polymerase II promoter"/>
    <property type="evidence" value="ECO:0007669"/>
    <property type="project" value="TreeGrafter"/>
</dbReference>
<dbReference type="FunFam" id="2.40.50.140:FF:000043">
    <property type="entry name" value="DNA-directed RNA polymerase II subunit RPB7"/>
    <property type="match status" value="1"/>
</dbReference>
<feature type="region of interest" description="Disordered" evidence="7">
    <location>
        <begin position="478"/>
        <end position="498"/>
    </location>
</feature>
<evidence type="ECO:0000256" key="5">
    <source>
        <dbReference type="ARBA" id="ARBA00023242"/>
    </source>
</evidence>
<dbReference type="Gene3D" id="3.30.1490.120">
    <property type="entry name" value="RNA polymerase Rpb7-like, N-terminal domain"/>
    <property type="match status" value="1"/>
</dbReference>
<dbReference type="InterPro" id="IPR003029">
    <property type="entry name" value="S1_domain"/>
</dbReference>
<evidence type="ECO:0000256" key="3">
    <source>
        <dbReference type="ARBA" id="ARBA00022478"/>
    </source>
</evidence>
<evidence type="ECO:0000256" key="6">
    <source>
        <dbReference type="RuleBase" id="RU369086"/>
    </source>
</evidence>
<evidence type="ECO:0000313" key="11">
    <source>
        <dbReference type="Proteomes" id="UP001217918"/>
    </source>
</evidence>
<feature type="compositionally biased region" description="Basic and acidic residues" evidence="7">
    <location>
        <begin position="107"/>
        <end position="120"/>
    </location>
</feature>
<dbReference type="GO" id="GO:0045948">
    <property type="term" value="P:positive regulation of translational initiation"/>
    <property type="evidence" value="ECO:0007669"/>
    <property type="project" value="TreeGrafter"/>
</dbReference>
<dbReference type="CDD" id="cd04329">
    <property type="entry name" value="RNAP_II_Rpb7_N"/>
    <property type="match status" value="1"/>
</dbReference>
<dbReference type="EMBL" id="JAQQPM010000003">
    <property type="protein sequence ID" value="KAK2069662.1"/>
    <property type="molecule type" value="Genomic_DNA"/>
</dbReference>
<dbReference type="PANTHER" id="PTHR12709">
    <property type="entry name" value="DNA-DIRECTED RNA POLYMERASE II, III"/>
    <property type="match status" value="1"/>
</dbReference>
<evidence type="ECO:0000256" key="7">
    <source>
        <dbReference type="SAM" id="MobiDB-lite"/>
    </source>
</evidence>
<comment type="similarity">
    <text evidence="2">Belongs to the eukaryotic RPB7/RPC8 RNA polymerase subunit family.</text>
</comment>
<gene>
    <name evidence="10" type="ORF">P8C59_004219</name>
</gene>
<keyword evidence="3 6" id="KW-0240">DNA-directed RNA polymerase</keyword>
<feature type="region of interest" description="Disordered" evidence="7">
    <location>
        <begin position="48"/>
        <end position="155"/>
    </location>
</feature>
<organism evidence="10 11">
    <name type="scientific">Phyllachora maydis</name>
    <dbReference type="NCBI Taxonomy" id="1825666"/>
    <lineage>
        <taxon>Eukaryota</taxon>
        <taxon>Fungi</taxon>
        <taxon>Dikarya</taxon>
        <taxon>Ascomycota</taxon>
        <taxon>Pezizomycotina</taxon>
        <taxon>Sordariomycetes</taxon>
        <taxon>Sordariomycetidae</taxon>
        <taxon>Phyllachorales</taxon>
        <taxon>Phyllachoraceae</taxon>
        <taxon>Phyllachora</taxon>
    </lineage>
</organism>
<dbReference type="Gene3D" id="2.40.50.140">
    <property type="entry name" value="Nucleic acid-binding proteins"/>
    <property type="match status" value="1"/>
</dbReference>
<dbReference type="GO" id="GO:0005665">
    <property type="term" value="C:RNA polymerase II, core complex"/>
    <property type="evidence" value="ECO:0007669"/>
    <property type="project" value="TreeGrafter"/>
</dbReference>
<dbReference type="InterPro" id="IPR005576">
    <property type="entry name" value="Rpb7-like_N"/>
</dbReference>
<keyword evidence="4 6" id="KW-0804">Transcription</keyword>
<dbReference type="Pfam" id="PF03876">
    <property type="entry name" value="SHS2_Rpb7-N"/>
    <property type="match status" value="1"/>
</dbReference>
<protein>
    <recommendedName>
        <fullName evidence="6">DNA-directed RNA polymerase subunit</fullName>
    </recommendedName>
</protein>
<feature type="compositionally biased region" description="Pro residues" evidence="7">
    <location>
        <begin position="62"/>
        <end position="76"/>
    </location>
</feature>
<comment type="subcellular location">
    <subcellularLocation>
        <location evidence="1 6">Nucleus</location>
    </subcellularLocation>
</comment>
<keyword evidence="5 6" id="KW-0539">Nucleus</keyword>
<dbReference type="Pfam" id="PF00575">
    <property type="entry name" value="S1"/>
    <property type="match status" value="1"/>
</dbReference>
<dbReference type="GO" id="GO:0060213">
    <property type="term" value="P:positive regulation of nuclear-transcribed mRNA poly(A) tail shortening"/>
    <property type="evidence" value="ECO:0007669"/>
    <property type="project" value="TreeGrafter"/>
</dbReference>
<dbReference type="FunFam" id="3.30.1490.120:FF:000001">
    <property type="entry name" value="DNA-directed RNA polymerase II subunit RPB7"/>
    <property type="match status" value="1"/>
</dbReference>
<evidence type="ECO:0000256" key="1">
    <source>
        <dbReference type="ARBA" id="ARBA00004123"/>
    </source>
</evidence>
<dbReference type="InterPro" id="IPR012340">
    <property type="entry name" value="NA-bd_OB-fold"/>
</dbReference>
<feature type="region of interest" description="Disordered" evidence="7">
    <location>
        <begin position="562"/>
        <end position="606"/>
    </location>
</feature>
<name>A0AAD9MB34_9PEZI</name>
<accession>A0AAD9MB34</accession>
<dbReference type="Proteomes" id="UP001217918">
    <property type="component" value="Unassembled WGS sequence"/>
</dbReference>
<comment type="function">
    <text evidence="6">DNA-dependent RNA polymerase which catalyzes the transcription of DNA into RNA using the four ribonucleoside triphosphates as substrates.</text>
</comment>
<dbReference type="GO" id="GO:0003697">
    <property type="term" value="F:single-stranded DNA binding"/>
    <property type="evidence" value="ECO:0007669"/>
    <property type="project" value="TreeGrafter"/>
</dbReference>
<dbReference type="SUPFAM" id="SSF50249">
    <property type="entry name" value="Nucleic acid-binding proteins"/>
    <property type="match status" value="1"/>
</dbReference>
<feature type="domain" description="RNA polymerase Rpb7-like N-terminal" evidence="9">
    <location>
        <begin position="190"/>
        <end position="242"/>
    </location>
</feature>
<dbReference type="GO" id="GO:0003727">
    <property type="term" value="F:single-stranded RNA binding"/>
    <property type="evidence" value="ECO:0007669"/>
    <property type="project" value="TreeGrafter"/>
</dbReference>
<sequence>MLPCRTHQKKQAEQFWTSTASHCGRVQTEDRLLLSGHDSIRRPAAATWRDEGAGAGAGAHEPQPPAPRKPLPPTPVHPRWRPDPAYASSASSKQRTYRPNPVFTSTRESESGRHGYEQEGYRPNPVFASASSSSSSRDKDSSRRGSTKKTSGFPKFSLQDFGSSWIKRSNTEMRSTPSRPNKKKSRFIWVTLHPSYFGRNMHELVTTKLLKDVEGTCTGNYYIIAIMDTFDVSEGRILPGSGMSEFTVGYRAVVWRPFKGEVIDSIVVSINPHGFFAQAGPLRLFVSSHLMPADIKYDANATPPQFTNNNDVEIEPGTHVRVKIIGTRTEVGEMWAIGSINGDFLGPLGSMVTQATHAETMITQENFDALARAGQPKHGTREDEVIFSPSSRTVSMDAAPYESAAVAANGPSIRDSFRWLDDDDDDGLDLRLFLGDYDDVVLRETAPLFPPARPSKPRRPASGHLSLMRLRFTREVASAAPSSSSSSSSPVAAAAATHYQDPDARLKLRAHLASPQKFDEAIAFGFPPRDTLASRAGTLLPAPPGSRKLLSDDVQLRIFLAESESDDDDQPSLSSDQGSPVEPESPKTPQDNEAPTGPGCYSEREMTLRMTMTRPDLRDGEDQMYGWQHARPHGLRLSYIRDARRSLGADLHSCGLGHHWQAAGAGVGAGDGVAEFGVMSRMWNRVKKP</sequence>
<feature type="compositionally biased region" description="Low complexity" evidence="7">
    <location>
        <begin position="571"/>
        <end position="580"/>
    </location>
</feature>
<dbReference type="CDD" id="cd04462">
    <property type="entry name" value="S1_RNAPII_Rpb7"/>
    <property type="match status" value="1"/>
</dbReference>
<proteinExistence type="inferred from homology"/>
<dbReference type="GO" id="GO:0031369">
    <property type="term" value="F:translation initiation factor binding"/>
    <property type="evidence" value="ECO:0007669"/>
    <property type="project" value="TreeGrafter"/>
</dbReference>
<dbReference type="InterPro" id="IPR045113">
    <property type="entry name" value="Rpb7-like"/>
</dbReference>
<feature type="compositionally biased region" description="Low complexity" evidence="7">
    <location>
        <begin position="478"/>
        <end position="496"/>
    </location>
</feature>
<dbReference type="AlphaFoldDB" id="A0AAD9MB34"/>
<feature type="domain" description="S1 motif" evidence="8">
    <location>
        <begin position="257"/>
        <end position="332"/>
    </location>
</feature>
<dbReference type="GO" id="GO:0000932">
    <property type="term" value="C:P-body"/>
    <property type="evidence" value="ECO:0007669"/>
    <property type="project" value="TreeGrafter"/>
</dbReference>
<dbReference type="InterPro" id="IPR036898">
    <property type="entry name" value="RNA_pol_Rpb7-like_N_sf"/>
</dbReference>
<evidence type="ECO:0000256" key="2">
    <source>
        <dbReference type="ARBA" id="ARBA00009307"/>
    </source>
</evidence>
<reference evidence="10" key="1">
    <citation type="journal article" date="2023" name="Mol. Plant Microbe Interact.">
        <title>Elucidating the Obligate Nature and Biological Capacity of an Invasive Fungal Corn Pathogen.</title>
        <authorList>
            <person name="MacCready J.S."/>
            <person name="Roggenkamp E.M."/>
            <person name="Gdanetz K."/>
            <person name="Chilvers M.I."/>
        </authorList>
    </citation>
    <scope>NUCLEOTIDE SEQUENCE</scope>
    <source>
        <strain evidence="10">PM02</strain>
    </source>
</reference>
<dbReference type="SUPFAM" id="SSF88798">
    <property type="entry name" value="N-terminal, heterodimerisation domain of RBP7 (RpoE)"/>
    <property type="match status" value="1"/>
</dbReference>
<evidence type="ECO:0000259" key="9">
    <source>
        <dbReference type="Pfam" id="PF03876"/>
    </source>
</evidence>